<accession>A0A433CZP2</accession>
<name>A0A433CZP2_9FUNG</name>
<keyword evidence="2" id="KW-1185">Reference proteome</keyword>
<dbReference type="AlphaFoldDB" id="A0A433CZP2"/>
<proteinExistence type="predicted"/>
<dbReference type="PANTHER" id="PTHR37539">
    <property type="entry name" value="SECRETED PROTEIN-RELATED"/>
    <property type="match status" value="1"/>
</dbReference>
<dbReference type="InterPro" id="IPR037473">
    <property type="entry name" value="Lcp-like"/>
</dbReference>
<dbReference type="PANTHER" id="PTHR37539:SF1">
    <property type="entry name" value="ER-BOUND OXYGENASE MPAB_MPAB'_RUBBER OXYGENASE CATALYTIC DOMAIN-CONTAINING PROTEIN"/>
    <property type="match status" value="1"/>
</dbReference>
<sequence>MPVNQEHLITALCSFSVAMFRALSRIGIDLTEDQRRDYVALWRSHGHLGKYDPLKSLESAEGWFLSDASKGPEKSINISSITTIPTWPVRKALTRAQGPTGENANAKLPLVRWRVRRKAKTIQNLDAALDTKVGVPGKTRKAAWNQDIGNNTLDRKRRWYDETLANWQDDVSVWQQEKGKQSKKIHGIEELPTVEQVLEGETTELSNSAKRVIKAIKQIEVWQALNWHEPTAEEVAQSEQESKEAYLCNKAIWCEDKANAQHSEAIDCWRQLGAQWERRTKEISEYEGLPEEMAGVHVMTEIMTAIKQGREAVGKTTKKGEADFIKDKKMP</sequence>
<evidence type="ECO:0000313" key="1">
    <source>
        <dbReference type="EMBL" id="RUP44054.1"/>
    </source>
</evidence>
<dbReference type="OrthoDB" id="6361347at2759"/>
<organism evidence="1 2">
    <name type="scientific">Jimgerdemannia flammicorona</name>
    <dbReference type="NCBI Taxonomy" id="994334"/>
    <lineage>
        <taxon>Eukaryota</taxon>
        <taxon>Fungi</taxon>
        <taxon>Fungi incertae sedis</taxon>
        <taxon>Mucoromycota</taxon>
        <taxon>Mucoromycotina</taxon>
        <taxon>Endogonomycetes</taxon>
        <taxon>Endogonales</taxon>
        <taxon>Endogonaceae</taxon>
        <taxon>Jimgerdemannia</taxon>
    </lineage>
</organism>
<protein>
    <submittedName>
        <fullName evidence="1">Uncharacterized protein</fullName>
    </submittedName>
</protein>
<dbReference type="Proteomes" id="UP000268093">
    <property type="component" value="Unassembled WGS sequence"/>
</dbReference>
<dbReference type="EMBL" id="RBNI01009734">
    <property type="protein sequence ID" value="RUP44054.1"/>
    <property type="molecule type" value="Genomic_DNA"/>
</dbReference>
<comment type="caution">
    <text evidence="1">The sequence shown here is derived from an EMBL/GenBank/DDBJ whole genome shotgun (WGS) entry which is preliminary data.</text>
</comment>
<reference evidence="1 2" key="1">
    <citation type="journal article" date="2018" name="New Phytol.">
        <title>Phylogenomics of Endogonaceae and evolution of mycorrhizas within Mucoromycota.</title>
        <authorList>
            <person name="Chang Y."/>
            <person name="Desiro A."/>
            <person name="Na H."/>
            <person name="Sandor L."/>
            <person name="Lipzen A."/>
            <person name="Clum A."/>
            <person name="Barry K."/>
            <person name="Grigoriev I.V."/>
            <person name="Martin F.M."/>
            <person name="Stajich J.E."/>
            <person name="Smith M.E."/>
            <person name="Bonito G."/>
            <person name="Spatafora J.W."/>
        </authorList>
    </citation>
    <scope>NUCLEOTIDE SEQUENCE [LARGE SCALE GENOMIC DNA]</scope>
    <source>
        <strain evidence="1 2">GMNB39</strain>
    </source>
</reference>
<gene>
    <name evidence="1" type="ORF">BC936DRAFT_150011</name>
</gene>
<evidence type="ECO:0000313" key="2">
    <source>
        <dbReference type="Proteomes" id="UP000268093"/>
    </source>
</evidence>